<feature type="region of interest" description="Disordered" evidence="1">
    <location>
        <begin position="37"/>
        <end position="63"/>
    </location>
</feature>
<dbReference type="EMBL" id="JYDS01000406">
    <property type="protein sequence ID" value="KRZ07979.1"/>
    <property type="molecule type" value="Genomic_DNA"/>
</dbReference>
<proteinExistence type="predicted"/>
<sequence length="137" mass="15882">MLLCISSVSVQKAFLKEAKKRHFEECNDAWVQNLKRKKDTSKNATNMGSVPVKKALSREVDKRPLRRMQRYMGSVSVHEALSKEVDKRSLRRMQRYMGSNAPNMDSVSVHKALSKKVDKRPLQLKSWLRLHAHCVFT</sequence>
<organism evidence="2 3">
    <name type="scientific">Trichinella pseudospiralis</name>
    <name type="common">Parasitic roundworm</name>
    <dbReference type="NCBI Taxonomy" id="6337"/>
    <lineage>
        <taxon>Eukaryota</taxon>
        <taxon>Metazoa</taxon>
        <taxon>Ecdysozoa</taxon>
        <taxon>Nematoda</taxon>
        <taxon>Enoplea</taxon>
        <taxon>Dorylaimia</taxon>
        <taxon>Trichinellida</taxon>
        <taxon>Trichinellidae</taxon>
        <taxon>Trichinella</taxon>
    </lineage>
</organism>
<evidence type="ECO:0000313" key="3">
    <source>
        <dbReference type="Proteomes" id="UP000054805"/>
    </source>
</evidence>
<accession>A0A0V1HBQ3</accession>
<name>A0A0V1HBQ3_TRIPS</name>
<reference evidence="2 3" key="1">
    <citation type="submission" date="2015-01" db="EMBL/GenBank/DDBJ databases">
        <title>Evolution of Trichinella species and genotypes.</title>
        <authorList>
            <person name="Korhonen P.K."/>
            <person name="Edoardo P."/>
            <person name="Giuseppe L.R."/>
            <person name="Gasser R.B."/>
        </authorList>
    </citation>
    <scope>NUCLEOTIDE SEQUENCE [LARGE SCALE GENOMIC DNA]</scope>
    <source>
        <strain evidence="2">ISS588</strain>
    </source>
</reference>
<keyword evidence="3" id="KW-1185">Reference proteome</keyword>
<evidence type="ECO:0000313" key="2">
    <source>
        <dbReference type="EMBL" id="KRZ07979.1"/>
    </source>
</evidence>
<dbReference type="Proteomes" id="UP000054805">
    <property type="component" value="Unassembled WGS sequence"/>
</dbReference>
<gene>
    <name evidence="2" type="ORF">T4B_10436</name>
</gene>
<dbReference type="AlphaFoldDB" id="A0A0V1HBQ3"/>
<comment type="caution">
    <text evidence="2">The sequence shown here is derived from an EMBL/GenBank/DDBJ whole genome shotgun (WGS) entry which is preliminary data.</text>
</comment>
<protein>
    <submittedName>
        <fullName evidence="2">Uncharacterized protein</fullName>
    </submittedName>
</protein>
<evidence type="ECO:0000256" key="1">
    <source>
        <dbReference type="SAM" id="MobiDB-lite"/>
    </source>
</evidence>